<comment type="caution">
    <text evidence="2">The sequence shown here is derived from an EMBL/GenBank/DDBJ whole genome shotgun (WGS) entry which is preliminary data.</text>
</comment>
<gene>
    <name evidence="2" type="ORF">K6T79_05185</name>
</gene>
<reference evidence="2 3" key="1">
    <citation type="submission" date="2023-12" db="EMBL/GenBank/DDBJ databases">
        <title>Description of new species of Mycobacterium terrae complex isolated from sewage at the Sao Paulo Zoological Park Foundation in Brazil.</title>
        <authorList>
            <person name="Romagnoli C.L."/>
            <person name="Conceicao E.C."/>
            <person name="Machado E."/>
            <person name="Barreto L.B.P.F."/>
            <person name="Sharma A."/>
            <person name="Silva N.M."/>
            <person name="Marques L.E."/>
            <person name="Juliana M.A."/>
            <person name="Lourenco M.C.S."/>
            <person name="Digiampietri L.A."/>
            <person name="Suffys P.N."/>
            <person name="Viana-Niero C."/>
        </authorList>
    </citation>
    <scope>NUCLEOTIDE SEQUENCE [LARGE SCALE GENOMIC DNA]</scope>
    <source>
        <strain evidence="2 3">MYC098</strain>
    </source>
</reference>
<evidence type="ECO:0000313" key="3">
    <source>
        <dbReference type="Proteomes" id="UP001299596"/>
    </source>
</evidence>
<keyword evidence="3" id="KW-1185">Reference proteome</keyword>
<name>A0ABU5XDQ9_9MYCO</name>
<accession>A0ABU5XDQ9</accession>
<dbReference type="RefSeq" id="WP_225405926.1">
    <property type="nucleotide sequence ID" value="NZ_JAYJJR010000002.1"/>
</dbReference>
<organism evidence="2 3">
    <name type="scientific">[Mycobacterium] crassicus</name>
    <dbReference type="NCBI Taxonomy" id="2872309"/>
    <lineage>
        <taxon>Bacteria</taxon>
        <taxon>Bacillati</taxon>
        <taxon>Actinomycetota</taxon>
        <taxon>Actinomycetes</taxon>
        <taxon>Mycobacteriales</taxon>
        <taxon>Mycobacteriaceae</taxon>
        <taxon>Mycolicibacter</taxon>
    </lineage>
</organism>
<evidence type="ECO:0000256" key="1">
    <source>
        <dbReference type="SAM" id="MobiDB-lite"/>
    </source>
</evidence>
<sequence length="146" mass="16050">MADLPDLRDNIRDEQTPADCLLLRGGPDSTAKLLRHAERMRRMFCLDGDHILGISMFAATDEVGLNSSDGILAGQLSTYRFVYSVPAGVLAAAGFRIVPTFRQPHVTVLIESADELPALLAALGPPQVNGKYGENNHRRRSRDDRH</sequence>
<dbReference type="EMBL" id="JAYJJR010000002">
    <property type="protein sequence ID" value="MEB3020435.1"/>
    <property type="molecule type" value="Genomic_DNA"/>
</dbReference>
<protein>
    <submittedName>
        <fullName evidence="2">Uncharacterized protein</fullName>
    </submittedName>
</protein>
<proteinExistence type="predicted"/>
<feature type="region of interest" description="Disordered" evidence="1">
    <location>
        <begin position="127"/>
        <end position="146"/>
    </location>
</feature>
<evidence type="ECO:0000313" key="2">
    <source>
        <dbReference type="EMBL" id="MEB3020435.1"/>
    </source>
</evidence>
<dbReference type="Proteomes" id="UP001299596">
    <property type="component" value="Unassembled WGS sequence"/>
</dbReference>